<reference evidence="2 3" key="1">
    <citation type="submission" date="2014-09" db="EMBL/GenBank/DDBJ databases">
        <title>Sporocytophaga myxococcoides PG-01 genome sequencing.</title>
        <authorList>
            <person name="Liu L."/>
            <person name="Gao P.J."/>
            <person name="Chen G.J."/>
            <person name="Wang L.S."/>
        </authorList>
    </citation>
    <scope>NUCLEOTIDE SEQUENCE [LARGE SCALE GENOMIC DNA]</scope>
    <source>
        <strain evidence="2 3">PG-01</strain>
    </source>
</reference>
<feature type="domain" description="Secretion system C-terminal sorting" evidence="1">
    <location>
        <begin position="398"/>
        <end position="466"/>
    </location>
</feature>
<dbReference type="PROSITE" id="PS00626">
    <property type="entry name" value="RCC1_2"/>
    <property type="match status" value="1"/>
</dbReference>
<dbReference type="EMBL" id="BBLT01000005">
    <property type="protein sequence ID" value="GAL85547.1"/>
    <property type="molecule type" value="Genomic_DNA"/>
</dbReference>
<dbReference type="SUPFAM" id="SSF50985">
    <property type="entry name" value="RCC1/BLIP-II"/>
    <property type="match status" value="2"/>
</dbReference>
<accession>A0A098LGI1</accession>
<dbReference type="InterPro" id="IPR013783">
    <property type="entry name" value="Ig-like_fold"/>
</dbReference>
<evidence type="ECO:0000259" key="1">
    <source>
        <dbReference type="Pfam" id="PF18962"/>
    </source>
</evidence>
<dbReference type="GO" id="GO:0016020">
    <property type="term" value="C:membrane"/>
    <property type="evidence" value="ECO:0007669"/>
    <property type="project" value="InterPro"/>
</dbReference>
<dbReference type="InterPro" id="IPR015919">
    <property type="entry name" value="Cadherin-like_sf"/>
</dbReference>
<dbReference type="Pfam" id="PF05345">
    <property type="entry name" value="He_PIG"/>
    <property type="match status" value="1"/>
</dbReference>
<dbReference type="PROSITE" id="PS50012">
    <property type="entry name" value="RCC1_3"/>
    <property type="match status" value="2"/>
</dbReference>
<dbReference type="InterPro" id="IPR051553">
    <property type="entry name" value="Ran_GTPase-activating"/>
</dbReference>
<proteinExistence type="predicted"/>
<keyword evidence="3" id="KW-1185">Reference proteome</keyword>
<evidence type="ECO:0000313" key="2">
    <source>
        <dbReference type="EMBL" id="GAL85547.1"/>
    </source>
</evidence>
<dbReference type="OrthoDB" id="1081439at2"/>
<comment type="caution">
    <text evidence="2">The sequence shown here is derived from an EMBL/GenBank/DDBJ whole genome shotgun (WGS) entry which is preliminary data.</text>
</comment>
<dbReference type="STRING" id="153721.MYP_2776"/>
<gene>
    <name evidence="2" type="ORF">MYP_2776</name>
</gene>
<organism evidence="2 3">
    <name type="scientific">Sporocytophaga myxococcoides</name>
    <dbReference type="NCBI Taxonomy" id="153721"/>
    <lineage>
        <taxon>Bacteria</taxon>
        <taxon>Pseudomonadati</taxon>
        <taxon>Bacteroidota</taxon>
        <taxon>Cytophagia</taxon>
        <taxon>Cytophagales</taxon>
        <taxon>Cytophagaceae</taxon>
        <taxon>Sporocytophaga</taxon>
    </lineage>
</organism>
<sequence length="468" mass="49647">MNIFRDILKTSLLCLISIQVFGQDCDIPLNLGHFGDRSIILNDAPETSNFKAIAAGGSHIVAVREDGTVIGWGNNSYGQSDIPEGLTGVIAVAAGERHCVALKEDGTLVAWGDNRAGQSTIPEGLQGVKAISSRGSANLALKEDGTVVGWGHSEKGPYSGQLDFPENLSGVKAISLGTLNGIALLKDGTVEVWGDNSNGQTMTPPGLKNIKAVAAGDQCMLAVNQDGTVVSWSNCFGTPKGLSGVKEIIANTLHIVALTEDGKVVAWGLPRIIEVPAGLSGVRAIATDIDFTIYLAPSCNASVESASLPNANISQPYSYTLKANGICDNPNWTVVSGSLPSGLQLSEDGILSGTPEGPFESQFRLKVKDKNCEAEKDFTLKVNVVDNIADSEFPDLQIYPNPATNFIDIKLTQMSDNISLALFDSKGTEVLKTDNISQRIDISSLNNGLYYIQLTSSQKTTHLKLIKN</sequence>
<dbReference type="PANTHER" id="PTHR45982:SF1">
    <property type="entry name" value="REGULATOR OF CHROMOSOME CONDENSATION"/>
    <property type="match status" value="1"/>
</dbReference>
<dbReference type="GO" id="GO:0005509">
    <property type="term" value="F:calcium ion binding"/>
    <property type="evidence" value="ECO:0007669"/>
    <property type="project" value="InterPro"/>
</dbReference>
<dbReference type="Pfam" id="PF13540">
    <property type="entry name" value="RCC1_2"/>
    <property type="match status" value="3"/>
</dbReference>
<dbReference type="PANTHER" id="PTHR45982">
    <property type="entry name" value="REGULATOR OF CHROMOSOME CONDENSATION"/>
    <property type="match status" value="1"/>
</dbReference>
<dbReference type="NCBIfam" id="TIGR04183">
    <property type="entry name" value="Por_Secre_tail"/>
    <property type="match status" value="1"/>
</dbReference>
<dbReference type="Proteomes" id="UP000030185">
    <property type="component" value="Unassembled WGS sequence"/>
</dbReference>
<dbReference type="eggNOG" id="COG5184">
    <property type="taxonomic scope" value="Bacteria"/>
</dbReference>
<dbReference type="Gene3D" id="2.60.40.10">
    <property type="entry name" value="Immunoglobulins"/>
    <property type="match status" value="1"/>
</dbReference>
<dbReference type="Pfam" id="PF18962">
    <property type="entry name" value="Por_Secre_tail"/>
    <property type="match status" value="1"/>
</dbReference>
<dbReference type="InterPro" id="IPR000408">
    <property type="entry name" value="Reg_chr_condens"/>
</dbReference>
<dbReference type="RefSeq" id="WP_052430196.1">
    <property type="nucleotide sequence ID" value="NZ_BBLT01000005.1"/>
</dbReference>
<dbReference type="Gene3D" id="2.130.10.30">
    <property type="entry name" value="Regulator of chromosome condensation 1/beta-lactamase-inhibitor protein II"/>
    <property type="match status" value="2"/>
</dbReference>
<dbReference type="SUPFAM" id="SSF49313">
    <property type="entry name" value="Cadherin-like"/>
    <property type="match status" value="1"/>
</dbReference>
<evidence type="ECO:0000313" key="3">
    <source>
        <dbReference type="Proteomes" id="UP000030185"/>
    </source>
</evidence>
<dbReference type="AlphaFoldDB" id="A0A098LGI1"/>
<dbReference type="InterPro" id="IPR026444">
    <property type="entry name" value="Secre_tail"/>
</dbReference>
<protein>
    <recommendedName>
        <fullName evidence="1">Secretion system C-terminal sorting domain-containing protein</fullName>
    </recommendedName>
</protein>
<name>A0A098LGI1_9BACT</name>
<dbReference type="InterPro" id="IPR009091">
    <property type="entry name" value="RCC1/BLIP-II"/>
</dbReference>